<dbReference type="SUPFAM" id="SSF103473">
    <property type="entry name" value="MFS general substrate transporter"/>
    <property type="match status" value="1"/>
</dbReference>
<dbReference type="Gene3D" id="1.20.1250.20">
    <property type="entry name" value="MFS general substrate transporter like domains"/>
    <property type="match status" value="1"/>
</dbReference>
<keyword evidence="2" id="KW-0813">Transport</keyword>
<evidence type="ECO:0000256" key="1">
    <source>
        <dbReference type="ARBA" id="ARBA00004141"/>
    </source>
</evidence>
<protein>
    <submittedName>
        <fullName evidence="8">Vesicular glutamate transporter 1</fullName>
    </submittedName>
</protein>
<evidence type="ECO:0000256" key="2">
    <source>
        <dbReference type="ARBA" id="ARBA00022448"/>
    </source>
</evidence>
<evidence type="ECO:0000256" key="7">
    <source>
        <dbReference type="SAM" id="Phobius"/>
    </source>
</evidence>
<feature type="transmembrane region" description="Helical" evidence="7">
    <location>
        <begin position="49"/>
        <end position="70"/>
    </location>
</feature>
<dbReference type="GO" id="GO:0016020">
    <property type="term" value="C:membrane"/>
    <property type="evidence" value="ECO:0007669"/>
    <property type="project" value="UniProtKB-SubCell"/>
</dbReference>
<dbReference type="GO" id="GO:0015293">
    <property type="term" value="F:symporter activity"/>
    <property type="evidence" value="ECO:0007669"/>
    <property type="project" value="UniProtKB-KW"/>
</dbReference>
<evidence type="ECO:0000256" key="5">
    <source>
        <dbReference type="ARBA" id="ARBA00022989"/>
    </source>
</evidence>
<evidence type="ECO:0000256" key="6">
    <source>
        <dbReference type="ARBA" id="ARBA00023136"/>
    </source>
</evidence>
<keyword evidence="4" id="KW-0769">Symport</keyword>
<keyword evidence="6 7" id="KW-0472">Membrane</keyword>
<name>A0A0K8VK51_BACLA</name>
<proteinExistence type="predicted"/>
<feature type="transmembrane region" description="Helical" evidence="7">
    <location>
        <begin position="12"/>
        <end position="29"/>
    </location>
</feature>
<dbReference type="OrthoDB" id="2985014at2759"/>
<dbReference type="InterPro" id="IPR050382">
    <property type="entry name" value="MFS_Na/Anion_cotransporter"/>
</dbReference>
<accession>A0A0K8VK51</accession>
<dbReference type="PANTHER" id="PTHR11662:SF336">
    <property type="entry name" value="LP19554P"/>
    <property type="match status" value="1"/>
</dbReference>
<gene>
    <name evidence="8" type="primary">slc17a7_1</name>
    <name evidence="8" type="ORF">c0_g1_i4</name>
</gene>
<reference evidence="8" key="1">
    <citation type="submission" date="2015-06" db="EMBL/GenBank/DDBJ databases">
        <authorList>
            <person name="Hoefler B.C."/>
            <person name="Straight P.D."/>
        </authorList>
    </citation>
    <scope>NUCLEOTIDE SEQUENCE</scope>
</reference>
<feature type="transmembrane region" description="Helical" evidence="7">
    <location>
        <begin position="82"/>
        <end position="101"/>
    </location>
</feature>
<dbReference type="PANTHER" id="PTHR11662">
    <property type="entry name" value="SOLUTE CARRIER FAMILY 17"/>
    <property type="match status" value="1"/>
</dbReference>
<comment type="subcellular location">
    <subcellularLocation>
        <location evidence="1">Membrane</location>
        <topology evidence="1">Multi-pass membrane protein</topology>
    </subcellularLocation>
</comment>
<evidence type="ECO:0000313" key="8">
    <source>
        <dbReference type="EMBL" id="JAI38955.1"/>
    </source>
</evidence>
<evidence type="ECO:0000256" key="4">
    <source>
        <dbReference type="ARBA" id="ARBA00022847"/>
    </source>
</evidence>
<keyword evidence="5 7" id="KW-1133">Transmembrane helix</keyword>
<keyword evidence="3 7" id="KW-0812">Transmembrane</keyword>
<sequence>MLIILAYFIRDPYVCVIIMTISLGFNGAATASNLQNSQDLAPNYAGTLYGIINCIGTTPGIFSPMIVAAFTKESNTIEQWHYVFLIGAAVYIIPALIFWVFGSGEIQKWNEIDKKSSKNDTINTKL</sequence>
<dbReference type="EMBL" id="GDHF01013359">
    <property type="protein sequence ID" value="JAI38955.1"/>
    <property type="molecule type" value="Transcribed_RNA"/>
</dbReference>
<evidence type="ECO:0000256" key="3">
    <source>
        <dbReference type="ARBA" id="ARBA00022692"/>
    </source>
</evidence>
<dbReference type="GO" id="GO:0006820">
    <property type="term" value="P:monoatomic anion transport"/>
    <property type="evidence" value="ECO:0007669"/>
    <property type="project" value="TreeGrafter"/>
</dbReference>
<organism evidence="8">
    <name type="scientific">Bactrocera latifrons</name>
    <name type="common">Malaysian fruit fly</name>
    <name type="synonym">Chaetodacus latifrons</name>
    <dbReference type="NCBI Taxonomy" id="174628"/>
    <lineage>
        <taxon>Eukaryota</taxon>
        <taxon>Metazoa</taxon>
        <taxon>Ecdysozoa</taxon>
        <taxon>Arthropoda</taxon>
        <taxon>Hexapoda</taxon>
        <taxon>Insecta</taxon>
        <taxon>Pterygota</taxon>
        <taxon>Neoptera</taxon>
        <taxon>Endopterygota</taxon>
        <taxon>Diptera</taxon>
        <taxon>Brachycera</taxon>
        <taxon>Muscomorpha</taxon>
        <taxon>Tephritoidea</taxon>
        <taxon>Tephritidae</taxon>
        <taxon>Bactrocera</taxon>
        <taxon>Bactrocera</taxon>
    </lineage>
</organism>
<dbReference type="FunFam" id="1.20.1250.20:FF:000003">
    <property type="entry name" value="Solute carrier family 17 member 3"/>
    <property type="match status" value="1"/>
</dbReference>
<dbReference type="InterPro" id="IPR036259">
    <property type="entry name" value="MFS_trans_sf"/>
</dbReference>
<dbReference type="AlphaFoldDB" id="A0A0K8VK51"/>